<keyword evidence="9" id="KW-1185">Reference proteome</keyword>
<evidence type="ECO:0000313" key="8">
    <source>
        <dbReference type="EMBL" id="BCS96873.1"/>
    </source>
</evidence>
<evidence type="ECO:0000256" key="3">
    <source>
        <dbReference type="ARBA" id="ARBA00022723"/>
    </source>
</evidence>
<evidence type="ECO:0000256" key="6">
    <source>
        <dbReference type="ARBA" id="ARBA00023014"/>
    </source>
</evidence>
<evidence type="ECO:0000259" key="7">
    <source>
        <dbReference type="PROSITE" id="PS51379"/>
    </source>
</evidence>
<dbReference type="RefSeq" id="WP_236888302.1">
    <property type="nucleotide sequence ID" value="NZ_AP024488.1"/>
</dbReference>
<evidence type="ECO:0000256" key="4">
    <source>
        <dbReference type="ARBA" id="ARBA00023002"/>
    </source>
</evidence>
<keyword evidence="4" id="KW-0560">Oxidoreductase</keyword>
<gene>
    <name evidence="8" type="ORF">DSLASN_25050</name>
</gene>
<keyword evidence="5" id="KW-0408">Iron</keyword>
<keyword evidence="3" id="KW-0479">Metal-binding</keyword>
<name>A0ABM7PH55_9BACT</name>
<dbReference type="Gene3D" id="3.40.109.10">
    <property type="entry name" value="NADH Oxidase"/>
    <property type="match status" value="1"/>
</dbReference>
<proteinExistence type="predicted"/>
<keyword evidence="1" id="KW-0285">Flavoprotein</keyword>
<keyword evidence="6" id="KW-0411">Iron-sulfur</keyword>
<dbReference type="Gene3D" id="3.30.70.20">
    <property type="match status" value="1"/>
</dbReference>
<reference evidence="8 9" key="1">
    <citation type="submission" date="2021-02" db="EMBL/GenBank/DDBJ databases">
        <title>Complete genome of Desulfoluna sp. strain ASN36.</title>
        <authorList>
            <person name="Takahashi A."/>
            <person name="Kojima H."/>
            <person name="Fukui M."/>
        </authorList>
    </citation>
    <scope>NUCLEOTIDE SEQUENCE [LARGE SCALE GENOMIC DNA]</scope>
    <source>
        <strain evidence="8 9">ASN36</strain>
    </source>
</reference>
<protein>
    <submittedName>
        <fullName evidence="8">Nitroreductase</fullName>
    </submittedName>
</protein>
<evidence type="ECO:0000256" key="5">
    <source>
        <dbReference type="ARBA" id="ARBA00023004"/>
    </source>
</evidence>
<dbReference type="Pfam" id="PF00881">
    <property type="entry name" value="Nitroreductase"/>
    <property type="match status" value="1"/>
</dbReference>
<dbReference type="SUPFAM" id="SSF54862">
    <property type="entry name" value="4Fe-4S ferredoxins"/>
    <property type="match status" value="1"/>
</dbReference>
<dbReference type="InterPro" id="IPR000415">
    <property type="entry name" value="Nitroreductase-like"/>
</dbReference>
<dbReference type="InterPro" id="IPR029479">
    <property type="entry name" value="Nitroreductase"/>
</dbReference>
<feature type="domain" description="4Fe-4S ferredoxin-type" evidence="7">
    <location>
        <begin position="35"/>
        <end position="63"/>
    </location>
</feature>
<evidence type="ECO:0000256" key="2">
    <source>
        <dbReference type="ARBA" id="ARBA00022643"/>
    </source>
</evidence>
<feature type="domain" description="4Fe-4S ferredoxin-type" evidence="7">
    <location>
        <begin position="5"/>
        <end position="34"/>
    </location>
</feature>
<accession>A0ABM7PH55</accession>
<evidence type="ECO:0000256" key="1">
    <source>
        <dbReference type="ARBA" id="ARBA00022630"/>
    </source>
</evidence>
<dbReference type="InterPro" id="IPR017900">
    <property type="entry name" value="4Fe4S_Fe_S_CS"/>
</dbReference>
<dbReference type="Pfam" id="PF00037">
    <property type="entry name" value="Fer4"/>
    <property type="match status" value="1"/>
</dbReference>
<dbReference type="PROSITE" id="PS00198">
    <property type="entry name" value="4FE4S_FER_1"/>
    <property type="match status" value="1"/>
</dbReference>
<dbReference type="InterPro" id="IPR050627">
    <property type="entry name" value="Nitroreductase/BluB"/>
</dbReference>
<dbReference type="PANTHER" id="PTHR23026:SF90">
    <property type="entry name" value="IODOTYROSINE DEIODINASE 1"/>
    <property type="match status" value="1"/>
</dbReference>
<organism evidence="8 9">
    <name type="scientific">Desulfoluna limicola</name>
    <dbReference type="NCBI Taxonomy" id="2810562"/>
    <lineage>
        <taxon>Bacteria</taxon>
        <taxon>Pseudomonadati</taxon>
        <taxon>Thermodesulfobacteriota</taxon>
        <taxon>Desulfobacteria</taxon>
        <taxon>Desulfobacterales</taxon>
        <taxon>Desulfolunaceae</taxon>
        <taxon>Desulfoluna</taxon>
    </lineage>
</organism>
<sequence>MKRDVHVVIDETLCTGCGACVDICPHDTLTLADGKATVTGDDSLSCGHCLAVCPTHAITLTGYRPMHLGYQTFETPKGWLSPGAFDVGTLVQLMASRRSCRHYTPDPVPMQVLEDLVKIGTTAPSGTNAQLWNFTLLPDRPSVEGFAEGILSFFKKLNRLARIAPLRGLLKVLGKPELSAYYTDYHDRIEEGIASWETLRWDRLFHGAPAAILVSCARDASCPAEDALLASNQILLAAHAMGLGTCLVGFAVEALSNDKNLRNLAQLPADETVYAVIAIGHPDEPYRRPSVRKPITPRVVNIGRVP</sequence>
<dbReference type="SUPFAM" id="SSF55469">
    <property type="entry name" value="FMN-dependent nitroreductase-like"/>
    <property type="match status" value="1"/>
</dbReference>
<dbReference type="EMBL" id="AP024488">
    <property type="protein sequence ID" value="BCS96873.1"/>
    <property type="molecule type" value="Genomic_DNA"/>
</dbReference>
<dbReference type="PROSITE" id="PS51379">
    <property type="entry name" value="4FE4S_FER_2"/>
    <property type="match status" value="2"/>
</dbReference>
<dbReference type="InterPro" id="IPR017896">
    <property type="entry name" value="4Fe4S_Fe-S-bd"/>
</dbReference>
<dbReference type="Proteomes" id="UP001320148">
    <property type="component" value="Chromosome"/>
</dbReference>
<dbReference type="PANTHER" id="PTHR23026">
    <property type="entry name" value="NADPH NITROREDUCTASE"/>
    <property type="match status" value="1"/>
</dbReference>
<evidence type="ECO:0000313" key="9">
    <source>
        <dbReference type="Proteomes" id="UP001320148"/>
    </source>
</evidence>
<keyword evidence="2" id="KW-0288">FMN</keyword>